<proteinExistence type="predicted"/>
<feature type="transmembrane region" description="Helical" evidence="1">
    <location>
        <begin position="111"/>
        <end position="134"/>
    </location>
</feature>
<reference evidence="2 3" key="1">
    <citation type="submission" date="2018-09" db="EMBL/GenBank/DDBJ databases">
        <title>Zymobacter palmae IAM14233 (=T109) whole genome analysis.</title>
        <authorList>
            <person name="Yanase H."/>
        </authorList>
    </citation>
    <scope>NUCLEOTIDE SEQUENCE [LARGE SCALE GENOMIC DNA]</scope>
    <source>
        <strain evidence="2 3">IAM14233</strain>
    </source>
</reference>
<dbReference type="Proteomes" id="UP000267342">
    <property type="component" value="Chromosome"/>
</dbReference>
<organism evidence="2 3">
    <name type="scientific">Zymobacter palmae</name>
    <dbReference type="NCBI Taxonomy" id="33074"/>
    <lineage>
        <taxon>Bacteria</taxon>
        <taxon>Pseudomonadati</taxon>
        <taxon>Pseudomonadota</taxon>
        <taxon>Gammaproteobacteria</taxon>
        <taxon>Oceanospirillales</taxon>
        <taxon>Halomonadaceae</taxon>
        <taxon>Zymobacter group</taxon>
        <taxon>Zymobacter</taxon>
    </lineage>
</organism>
<feature type="transmembrane region" description="Helical" evidence="1">
    <location>
        <begin position="187"/>
        <end position="205"/>
    </location>
</feature>
<dbReference type="AlphaFoldDB" id="A0A348HDT4"/>
<keyword evidence="3" id="KW-1185">Reference proteome</keyword>
<accession>A0A348HDT4</accession>
<feature type="transmembrane region" description="Helical" evidence="1">
    <location>
        <begin position="146"/>
        <end position="167"/>
    </location>
</feature>
<name>A0A348HDT4_9GAMM</name>
<protein>
    <submittedName>
        <fullName evidence="2">Channel protein, hemolysin III</fullName>
    </submittedName>
</protein>
<gene>
    <name evidence="2" type="ORF">ZBT109_1019</name>
</gene>
<dbReference type="STRING" id="1123510.GCA_000620025_01047"/>
<keyword evidence="1" id="KW-0812">Transmembrane</keyword>
<dbReference type="EMBL" id="AP018933">
    <property type="protein sequence ID" value="BBG29786.1"/>
    <property type="molecule type" value="Genomic_DNA"/>
</dbReference>
<keyword evidence="1" id="KW-1133">Transmembrane helix</keyword>
<evidence type="ECO:0000313" key="2">
    <source>
        <dbReference type="EMBL" id="BBG29786.1"/>
    </source>
</evidence>
<evidence type="ECO:0000256" key="1">
    <source>
        <dbReference type="SAM" id="Phobius"/>
    </source>
</evidence>
<evidence type="ECO:0000313" key="3">
    <source>
        <dbReference type="Proteomes" id="UP000267342"/>
    </source>
</evidence>
<sequence length="212" mass="23368">MSMLMEGFLEYSRLAIVLCWLPVLLVVRQAALKTAIMRTILLAALALTLVVSMACLRLVRPEHLLTAVLVSLLGIRVYRWGRTWQARTLLFGKRLALSPTLYPPAPQPRDAITIAVTLVNAWLVLVWNQLLVTYPLSTLLPIQGRLWYGAGALTATLAWFALGSWGASQLGLYLETRLKFPNAIVGGLLRALAVACGLTTLYLIVRNIAAYV</sequence>
<keyword evidence="1" id="KW-0472">Membrane</keyword>
<feature type="transmembrane region" description="Helical" evidence="1">
    <location>
        <begin position="40"/>
        <end position="59"/>
    </location>
</feature>
<dbReference type="KEGG" id="zpl:ZBT109_1019"/>
<dbReference type="RefSeq" id="WP_027706102.1">
    <property type="nucleotide sequence ID" value="NZ_AP018933.1"/>
</dbReference>